<evidence type="ECO:0000313" key="2">
    <source>
        <dbReference type="EMBL" id="PPQ98031.1"/>
    </source>
</evidence>
<evidence type="ECO:0000313" key="3">
    <source>
        <dbReference type="Proteomes" id="UP000284706"/>
    </source>
</evidence>
<sequence>MKISSPLVTVTLLALSSCVSAMPSYYRMSSLELAARGNHPECMYKSVGEGHCDDQGCRDGGGYCSFSAQTGRCSMVNMRGKGSPVGCQYCGCRRS</sequence>
<dbReference type="EMBL" id="NHYE01001153">
    <property type="protein sequence ID" value="PPQ98031.1"/>
    <property type="molecule type" value="Genomic_DNA"/>
</dbReference>
<proteinExistence type="predicted"/>
<feature type="signal peptide" evidence="1">
    <location>
        <begin position="1"/>
        <end position="21"/>
    </location>
</feature>
<name>A0A409Y4Z6_9AGAR</name>
<dbReference type="OrthoDB" id="3009053at2759"/>
<keyword evidence="3" id="KW-1185">Reference proteome</keyword>
<evidence type="ECO:0000256" key="1">
    <source>
        <dbReference type="SAM" id="SignalP"/>
    </source>
</evidence>
<feature type="chain" id="PRO_5019434245" evidence="1">
    <location>
        <begin position="22"/>
        <end position="95"/>
    </location>
</feature>
<dbReference type="PROSITE" id="PS51257">
    <property type="entry name" value="PROKAR_LIPOPROTEIN"/>
    <property type="match status" value="1"/>
</dbReference>
<accession>A0A409Y4Z6</accession>
<gene>
    <name evidence="2" type="ORF">CVT26_003093</name>
</gene>
<comment type="caution">
    <text evidence="2">The sequence shown here is derived from an EMBL/GenBank/DDBJ whole genome shotgun (WGS) entry which is preliminary data.</text>
</comment>
<protein>
    <submittedName>
        <fullName evidence="2">Uncharacterized protein</fullName>
    </submittedName>
</protein>
<dbReference type="AlphaFoldDB" id="A0A409Y4Z6"/>
<dbReference type="InParanoid" id="A0A409Y4Z6"/>
<keyword evidence="1" id="KW-0732">Signal</keyword>
<organism evidence="2 3">
    <name type="scientific">Gymnopilus dilepis</name>
    <dbReference type="NCBI Taxonomy" id="231916"/>
    <lineage>
        <taxon>Eukaryota</taxon>
        <taxon>Fungi</taxon>
        <taxon>Dikarya</taxon>
        <taxon>Basidiomycota</taxon>
        <taxon>Agaricomycotina</taxon>
        <taxon>Agaricomycetes</taxon>
        <taxon>Agaricomycetidae</taxon>
        <taxon>Agaricales</taxon>
        <taxon>Agaricineae</taxon>
        <taxon>Hymenogastraceae</taxon>
        <taxon>Gymnopilus</taxon>
    </lineage>
</organism>
<reference evidence="2 3" key="1">
    <citation type="journal article" date="2018" name="Evol. Lett.">
        <title>Horizontal gene cluster transfer increased hallucinogenic mushroom diversity.</title>
        <authorList>
            <person name="Reynolds H.T."/>
            <person name="Vijayakumar V."/>
            <person name="Gluck-Thaler E."/>
            <person name="Korotkin H.B."/>
            <person name="Matheny P.B."/>
            <person name="Slot J.C."/>
        </authorList>
    </citation>
    <scope>NUCLEOTIDE SEQUENCE [LARGE SCALE GENOMIC DNA]</scope>
    <source>
        <strain evidence="2 3">SRW20</strain>
    </source>
</reference>
<dbReference type="Proteomes" id="UP000284706">
    <property type="component" value="Unassembled WGS sequence"/>
</dbReference>